<accession>A0A6L6XU15</accession>
<evidence type="ECO:0000259" key="2">
    <source>
        <dbReference type="Pfam" id="PF05547"/>
    </source>
</evidence>
<dbReference type="NCBIfam" id="TIGR03296">
    <property type="entry name" value="M6dom_TIGR03296"/>
    <property type="match status" value="1"/>
</dbReference>
<proteinExistence type="predicted"/>
<organism evidence="4 5">
    <name type="scientific">Nocardioides agri</name>
    <dbReference type="NCBI Taxonomy" id="2682843"/>
    <lineage>
        <taxon>Bacteria</taxon>
        <taxon>Bacillati</taxon>
        <taxon>Actinomycetota</taxon>
        <taxon>Actinomycetes</taxon>
        <taxon>Propionibacteriales</taxon>
        <taxon>Nocardioidaceae</taxon>
        <taxon>Nocardioides</taxon>
    </lineage>
</organism>
<keyword evidence="4" id="KW-0645">Protease</keyword>
<evidence type="ECO:0000313" key="5">
    <source>
        <dbReference type="Proteomes" id="UP000473525"/>
    </source>
</evidence>
<dbReference type="InterPro" id="IPR048665">
    <property type="entry name" value="InhA-like_VEG"/>
</dbReference>
<protein>
    <submittedName>
        <fullName evidence="4">M6 family metalloprotease domain-containing protein</fullName>
    </submittedName>
</protein>
<keyword evidence="4" id="KW-0378">Hydrolase</keyword>
<name>A0A6L6XU15_9ACTN</name>
<feature type="domain" description="Immune inhibitor A-like metallopeptidase VEG" evidence="3">
    <location>
        <begin position="661"/>
        <end position="834"/>
    </location>
</feature>
<dbReference type="SUPFAM" id="SSF55486">
    <property type="entry name" value="Metalloproteases ('zincins'), catalytic domain"/>
    <property type="match status" value="1"/>
</dbReference>
<dbReference type="Pfam" id="PF20774">
    <property type="entry name" value="InhA-like_VEG"/>
    <property type="match status" value="1"/>
</dbReference>
<dbReference type="Gene3D" id="2.60.40.2700">
    <property type="match status" value="2"/>
</dbReference>
<keyword evidence="5" id="KW-1185">Reference proteome</keyword>
<dbReference type="PANTHER" id="PTHR41775:SF1">
    <property type="entry name" value="PEPTIDASE M6-LIKE DOMAIN-CONTAINING PROTEIN"/>
    <property type="match status" value="1"/>
</dbReference>
<feature type="domain" description="Peptidase M6-like" evidence="2">
    <location>
        <begin position="136"/>
        <end position="439"/>
    </location>
</feature>
<dbReference type="GO" id="GO:0006508">
    <property type="term" value="P:proteolysis"/>
    <property type="evidence" value="ECO:0007669"/>
    <property type="project" value="UniProtKB-KW"/>
</dbReference>
<dbReference type="GO" id="GO:0008237">
    <property type="term" value="F:metallopeptidase activity"/>
    <property type="evidence" value="ECO:0007669"/>
    <property type="project" value="UniProtKB-KW"/>
</dbReference>
<evidence type="ECO:0000259" key="3">
    <source>
        <dbReference type="Pfam" id="PF20774"/>
    </source>
</evidence>
<feature type="region of interest" description="Disordered" evidence="1">
    <location>
        <begin position="66"/>
        <end position="97"/>
    </location>
</feature>
<comment type="caution">
    <text evidence="4">The sequence shown here is derived from an EMBL/GenBank/DDBJ whole genome shotgun (WGS) entry which is preliminary data.</text>
</comment>
<keyword evidence="4" id="KW-0482">Metalloprotease</keyword>
<feature type="region of interest" description="Disordered" evidence="1">
    <location>
        <begin position="1013"/>
        <end position="1035"/>
    </location>
</feature>
<dbReference type="EMBL" id="WSEK01000004">
    <property type="protein sequence ID" value="MVQ50680.1"/>
    <property type="molecule type" value="Genomic_DNA"/>
</dbReference>
<dbReference type="Pfam" id="PF20773">
    <property type="entry name" value="InhA-like_MAM"/>
    <property type="match status" value="1"/>
</dbReference>
<dbReference type="PANTHER" id="PTHR41775">
    <property type="entry name" value="SECRETED PROTEIN-RELATED"/>
    <property type="match status" value="1"/>
</dbReference>
<evidence type="ECO:0000313" key="4">
    <source>
        <dbReference type="EMBL" id="MVQ50680.1"/>
    </source>
</evidence>
<reference evidence="4 5" key="1">
    <citation type="submission" date="2019-12" db="EMBL/GenBank/DDBJ databases">
        <authorList>
            <person name="Huq M.A."/>
        </authorList>
    </citation>
    <scope>NUCLEOTIDE SEQUENCE [LARGE SCALE GENOMIC DNA]</scope>
    <source>
        <strain evidence="4 5">MAH-18</strain>
    </source>
</reference>
<evidence type="ECO:0000256" key="1">
    <source>
        <dbReference type="SAM" id="MobiDB-lite"/>
    </source>
</evidence>
<dbReference type="InterPro" id="IPR008757">
    <property type="entry name" value="Peptidase_M6-like_domain"/>
</dbReference>
<dbReference type="Pfam" id="PF05547">
    <property type="entry name" value="Peptidase_M6"/>
    <property type="match status" value="1"/>
</dbReference>
<gene>
    <name evidence="4" type="ORF">GON03_15965</name>
</gene>
<sequence>MPASVVSATPGTAFAARTVPWVDRVGSLSRERTRAAPTRRIDMRRALSVLSALATIAVLPSVATSAAAAPTGTAGGDARSGVVRADDRPTPASTRQNALRQSAVEDLVAGDARLQGRGRSRTILTADGSKVSYPTTQHARLLTFLVDFGDGEGNPDFPDQTAGPVHDRLPPPAPSDNSTYWKPSFDEQHYEDMFFNGMADQDGQSFKDLYTEMSSGRFGLSGDVSDWVSVDHPSSYYSQANGEESGHDMANFIGDSASAWFAEATSTMTPAEVHDYLASFDEWDRYDSDNDGVFNEPDGYIDHFQAIHAGVGEEAGGAPWTIWSHRSGAALDPTFSTGPDCVSANPGLDCFLPGGVEIGDTGYWIFDYTTEPENGGLGVFAHEFAHDLGLPDYYDTESSTTDNSVGFWNLMSAGSWLSNEGHATGTTPNHVGAYDKLFLGWYGAPGPANDDLEVVDGLADEPATVTLGPSYHATTTGKQAVIVDLPDGEETVDGPATGSDDGAYLYSGNTSQTQALATSPEIDVPDVASPTLTAKVAYDTEPGFDYVYLWVYDVAADEWSASPIETSESTDADSEANLGNGITGSSGGWVDLTADLSAYAGRTVRLQWEYLTDQGTLGDVGFALDEIALGDYGTGFDEDQVGWQLDGGFAAVRNDEYDISYRQYYILENRQYAGYDDTLTAGPYSWGHNVSAEPYTVSDRFPYQDGLLVWYVNGRYGDNNTSEHPGGGVTLPVDAAAAAQAWVDGDGDPVALVDSRVQGFDATFDVDETDALDLGMELDPSTTGSLEVPAGPSNPVFDDSDVDGYYDPSLPGSDRLGTRVAGAGAMVQVVSSDEATGQMVVRIGKRFVASTSRPEIDGTPQVERTLTAVAPTWFQDDVDTQVAWLRDGEPIDGADDLTYQLGPADAGAGIRVAFTGSKDGYTATTAVSAAVSVAPGPASTTTSAVGILGTATVGSTLGAQGAGWSRAGTSTFAWAVGGSPAGTGPTYDVKPGDLGKVVTLTETRRTVGYLDATDTASTGPVAPGAAPSPNRAPAITGTARVGSTLTVTGAAWPRAGASTFAWTVGGSQVATGTTYQVRPADLGKTVSVTETFTSPGYPPGTASATSGTVGKAPVTLTLKHGPARKNKKVRLTVRATSPDLRVSGRVRITYDVEPVDTLTLKSGEVSIRLPKRGKGSHELKVTYLPARGFGPASHTVDVTVR</sequence>
<dbReference type="Proteomes" id="UP000473525">
    <property type="component" value="Unassembled WGS sequence"/>
</dbReference>
<dbReference type="AlphaFoldDB" id="A0A6L6XU15"/>